<protein>
    <recommendedName>
        <fullName evidence="1">RNA polymerase sigma-70 region 2 domain-containing protein</fullName>
    </recommendedName>
</protein>
<keyword evidence="3" id="KW-1185">Reference proteome</keyword>
<reference evidence="2 3" key="1">
    <citation type="journal article" date="2015" name="Genome Announc.">
        <title>Expanding the biotechnology potential of lactobacilli through comparative genomics of 213 strains and associated genera.</title>
        <authorList>
            <person name="Sun Z."/>
            <person name="Harris H.M."/>
            <person name="McCann A."/>
            <person name="Guo C."/>
            <person name="Argimon S."/>
            <person name="Zhang W."/>
            <person name="Yang X."/>
            <person name="Jeffery I.B."/>
            <person name="Cooney J.C."/>
            <person name="Kagawa T.F."/>
            <person name="Liu W."/>
            <person name="Song Y."/>
            <person name="Salvetti E."/>
            <person name="Wrobel A."/>
            <person name="Rasinkangas P."/>
            <person name="Parkhill J."/>
            <person name="Rea M.C."/>
            <person name="O'Sullivan O."/>
            <person name="Ritari J."/>
            <person name="Douillard F.P."/>
            <person name="Paul Ross R."/>
            <person name="Yang R."/>
            <person name="Briner A.E."/>
            <person name="Felis G.E."/>
            <person name="de Vos W.M."/>
            <person name="Barrangou R."/>
            <person name="Klaenhammer T.R."/>
            <person name="Caufield P.W."/>
            <person name="Cui Y."/>
            <person name="Zhang H."/>
            <person name="O'Toole P.W."/>
        </authorList>
    </citation>
    <scope>NUCLEOTIDE SEQUENCE [LARGE SCALE GENOMIC DNA]</scope>
    <source>
        <strain evidence="2 3">DSM 23927</strain>
    </source>
</reference>
<dbReference type="InterPro" id="IPR013325">
    <property type="entry name" value="RNA_pol_sigma_r2"/>
</dbReference>
<dbReference type="Gene3D" id="1.10.1740.10">
    <property type="match status" value="1"/>
</dbReference>
<dbReference type="InterPro" id="IPR007627">
    <property type="entry name" value="RNA_pol_sigma70_r2"/>
</dbReference>
<dbReference type="RefSeq" id="WP_057894866.1">
    <property type="nucleotide sequence ID" value="NZ_AYZQ01000004.1"/>
</dbReference>
<dbReference type="OrthoDB" id="1767844at2"/>
<dbReference type="STRING" id="1423727.FC34_GL001591"/>
<accession>A0A0R2B0D7</accession>
<dbReference type="AlphaFoldDB" id="A0A0R2B0D7"/>
<gene>
    <name evidence="2" type="ORF">FC34_GL001591</name>
</gene>
<dbReference type="PATRIC" id="fig|1423727.3.peg.1612"/>
<name>A0A0R2B0D7_9LACO</name>
<proteinExistence type="predicted"/>
<dbReference type="Pfam" id="PF04542">
    <property type="entry name" value="Sigma70_r2"/>
    <property type="match status" value="1"/>
</dbReference>
<evidence type="ECO:0000259" key="1">
    <source>
        <dbReference type="Pfam" id="PF04542"/>
    </source>
</evidence>
<dbReference type="GO" id="GO:0006352">
    <property type="term" value="P:DNA-templated transcription initiation"/>
    <property type="evidence" value="ECO:0007669"/>
    <property type="project" value="InterPro"/>
</dbReference>
<organism evidence="2 3">
    <name type="scientific">Lacticaseibacillus brantae DSM 23927</name>
    <dbReference type="NCBI Taxonomy" id="1423727"/>
    <lineage>
        <taxon>Bacteria</taxon>
        <taxon>Bacillati</taxon>
        <taxon>Bacillota</taxon>
        <taxon>Bacilli</taxon>
        <taxon>Lactobacillales</taxon>
        <taxon>Lactobacillaceae</taxon>
        <taxon>Lacticaseibacillus</taxon>
    </lineage>
</organism>
<dbReference type="NCBIfam" id="TIGR02937">
    <property type="entry name" value="sigma70-ECF"/>
    <property type="match status" value="1"/>
</dbReference>
<feature type="domain" description="RNA polymerase sigma-70 region 2" evidence="1">
    <location>
        <begin position="22"/>
        <end position="89"/>
    </location>
</feature>
<dbReference type="Proteomes" id="UP000051672">
    <property type="component" value="Unassembled WGS sequence"/>
</dbReference>
<dbReference type="InterPro" id="IPR014284">
    <property type="entry name" value="RNA_pol_sigma-70_dom"/>
</dbReference>
<dbReference type="SUPFAM" id="SSF88946">
    <property type="entry name" value="Sigma2 domain of RNA polymerase sigma factors"/>
    <property type="match status" value="1"/>
</dbReference>
<evidence type="ECO:0000313" key="2">
    <source>
        <dbReference type="EMBL" id="KRM71476.1"/>
    </source>
</evidence>
<comment type="caution">
    <text evidence="2">The sequence shown here is derived from an EMBL/GenBank/DDBJ whole genome shotgun (WGS) entry which is preliminary data.</text>
</comment>
<dbReference type="GO" id="GO:0003700">
    <property type="term" value="F:DNA-binding transcription factor activity"/>
    <property type="evidence" value="ECO:0007669"/>
    <property type="project" value="InterPro"/>
</dbReference>
<dbReference type="EMBL" id="AYZQ01000004">
    <property type="protein sequence ID" value="KRM71476.1"/>
    <property type="molecule type" value="Genomic_DNA"/>
</dbReference>
<evidence type="ECO:0000313" key="3">
    <source>
        <dbReference type="Proteomes" id="UP000051672"/>
    </source>
</evidence>
<sequence>MEQLLHDLIRQAANDSTAFDNLFTKYLPLVRTVIRTYHLREFDRDDWLQESRIAMLKAAQHFDGSSGSQFGAYYRMVLLSHIRSLLRRHYAQKRAADAQSFLIEQIALERLLPGGRLDVAEEQFLMRVELPQFYQQLSTIEQTILLRLMQESSGTFTAKEQRLIRQIRQKLIRFTSQ</sequence>